<dbReference type="Proteomes" id="UP000473658">
    <property type="component" value="Unassembled WGS sequence"/>
</dbReference>
<dbReference type="GO" id="GO:0016829">
    <property type="term" value="F:lyase activity"/>
    <property type="evidence" value="ECO:0007669"/>
    <property type="project" value="UniProtKB-KW"/>
</dbReference>
<protein>
    <submittedName>
        <fullName evidence="1">Phosphonate C-P lyase system protein PhnH</fullName>
    </submittedName>
</protein>
<dbReference type="NCBIfam" id="TIGR03292">
    <property type="entry name" value="PhnH_redo"/>
    <property type="match status" value="1"/>
</dbReference>
<accession>A0AA88JRD9</accession>
<dbReference type="InterPro" id="IPR038058">
    <property type="entry name" value="PhnH-like_sp"/>
</dbReference>
<name>A0AA88JRD9_RHIRH</name>
<dbReference type="Pfam" id="PF05845">
    <property type="entry name" value="PhnH"/>
    <property type="match status" value="1"/>
</dbReference>
<dbReference type="SUPFAM" id="SSF159709">
    <property type="entry name" value="PhnH-like"/>
    <property type="match status" value="1"/>
</dbReference>
<dbReference type="GO" id="GO:0019634">
    <property type="term" value="P:organic phosphonate metabolic process"/>
    <property type="evidence" value="ECO:0007669"/>
    <property type="project" value="InterPro"/>
</dbReference>
<dbReference type="PIRSF" id="PIRSF020680">
    <property type="entry name" value="PhnH"/>
    <property type="match status" value="1"/>
</dbReference>
<keyword evidence="1" id="KW-0456">Lyase</keyword>
<proteinExistence type="predicted"/>
<evidence type="ECO:0000313" key="1">
    <source>
        <dbReference type="EMBL" id="KAA3502534.1"/>
    </source>
</evidence>
<dbReference type="InterPro" id="IPR008772">
    <property type="entry name" value="Phosphonate_metab_PhnH"/>
</dbReference>
<evidence type="ECO:0000313" key="2">
    <source>
        <dbReference type="Proteomes" id="UP000473658"/>
    </source>
</evidence>
<reference evidence="1 2" key="1">
    <citation type="submission" date="2018-08" db="EMBL/GenBank/DDBJ databases">
        <title>Crown Gall in kiwifruit.</title>
        <authorList>
            <person name="Visnovsky S.B."/>
            <person name="Pitman A.R."/>
        </authorList>
    </citation>
    <scope>NUCLEOTIDE SEQUENCE [LARGE SCALE GENOMIC DNA]</scope>
    <source>
        <strain evidence="1 2">SBV_302_78_2</strain>
    </source>
</reference>
<sequence length="203" mass="21436">MMGVKAEALTGGFSDAVFDSQRVFKKLMDGMARPGTPQTIETAVAPPAPLATATGAVLLALCDHDTPVWLSSTLRKTAVPGWVGFHTGAIATEEKGAAQFAVIEAGSTIASFGLFAQGSQEYPDRSTTVIIELPDLDGGQELSLSGPGIRHINIISPSGLPEIFPRLWAENNAIFPRGVDVILTCADKFVCLPRTTRIKSVEA</sequence>
<dbReference type="Gene3D" id="3.40.50.11310">
    <property type="entry name" value="Bacterial phosphonate metabolism protein PhnH"/>
    <property type="match status" value="1"/>
</dbReference>
<organism evidence="1 2">
    <name type="scientific">Rhizobium rhizogenes</name>
    <name type="common">Agrobacterium rhizogenes</name>
    <dbReference type="NCBI Taxonomy" id="359"/>
    <lineage>
        <taxon>Bacteria</taxon>
        <taxon>Pseudomonadati</taxon>
        <taxon>Pseudomonadota</taxon>
        <taxon>Alphaproteobacteria</taxon>
        <taxon>Hyphomicrobiales</taxon>
        <taxon>Rhizobiaceae</taxon>
        <taxon>Rhizobium/Agrobacterium group</taxon>
        <taxon>Rhizobium</taxon>
    </lineage>
</organism>
<comment type="caution">
    <text evidence="1">The sequence shown here is derived from an EMBL/GenBank/DDBJ whole genome shotgun (WGS) entry which is preliminary data.</text>
</comment>
<dbReference type="AlphaFoldDB" id="A0AA88JRD9"/>
<dbReference type="EMBL" id="QRFF01000002">
    <property type="protein sequence ID" value="KAA3502534.1"/>
    <property type="molecule type" value="Genomic_DNA"/>
</dbReference>
<gene>
    <name evidence="1" type="ORF">DXM27_05925</name>
</gene>